<evidence type="ECO:0000256" key="1">
    <source>
        <dbReference type="ARBA" id="ARBA00004127"/>
    </source>
</evidence>
<feature type="domain" description="EamA" evidence="4">
    <location>
        <begin position="160"/>
        <end position="290"/>
    </location>
</feature>
<dbReference type="PANTHER" id="PTHR22911:SF79">
    <property type="entry name" value="MOBA-LIKE NTP TRANSFERASE DOMAIN-CONTAINING PROTEIN"/>
    <property type="match status" value="1"/>
</dbReference>
<keyword evidence="6" id="KW-1185">Reference proteome</keyword>
<organism evidence="5 6">
    <name type="scientific">Lentilactobacillus raoultii</name>
    <dbReference type="NCBI Taxonomy" id="1987503"/>
    <lineage>
        <taxon>Bacteria</taxon>
        <taxon>Bacillati</taxon>
        <taxon>Bacillota</taxon>
        <taxon>Bacilli</taxon>
        <taxon>Lactobacillales</taxon>
        <taxon>Lactobacillaceae</taxon>
        <taxon>Lentilactobacillus</taxon>
    </lineage>
</organism>
<dbReference type="Pfam" id="PF00892">
    <property type="entry name" value="EamA"/>
    <property type="match status" value="2"/>
</dbReference>
<dbReference type="InterPro" id="IPR000620">
    <property type="entry name" value="EamA_dom"/>
</dbReference>
<evidence type="ECO:0000256" key="3">
    <source>
        <dbReference type="SAM" id="Phobius"/>
    </source>
</evidence>
<comment type="similarity">
    <text evidence="2">Belongs to the EamA transporter family.</text>
</comment>
<feature type="transmembrane region" description="Helical" evidence="3">
    <location>
        <begin position="98"/>
        <end position="120"/>
    </location>
</feature>
<feature type="transmembrane region" description="Helical" evidence="3">
    <location>
        <begin position="250"/>
        <end position="272"/>
    </location>
</feature>
<keyword evidence="3" id="KW-1133">Transmembrane helix</keyword>
<dbReference type="PANTHER" id="PTHR22911">
    <property type="entry name" value="ACYL-MALONYL CONDENSING ENZYME-RELATED"/>
    <property type="match status" value="1"/>
</dbReference>
<evidence type="ECO:0000256" key="2">
    <source>
        <dbReference type="ARBA" id="ARBA00007362"/>
    </source>
</evidence>
<proteinExistence type="inferred from homology"/>
<feature type="transmembrane region" description="Helical" evidence="3">
    <location>
        <begin position="39"/>
        <end position="58"/>
    </location>
</feature>
<dbReference type="Proteomes" id="UP001597156">
    <property type="component" value="Unassembled WGS sequence"/>
</dbReference>
<feature type="transmembrane region" description="Helical" evidence="3">
    <location>
        <begin position="220"/>
        <end position="238"/>
    </location>
</feature>
<keyword evidence="3" id="KW-0472">Membrane</keyword>
<keyword evidence="3" id="KW-0812">Transmembrane</keyword>
<evidence type="ECO:0000259" key="4">
    <source>
        <dbReference type="Pfam" id="PF00892"/>
    </source>
</evidence>
<dbReference type="RefSeq" id="WP_121979579.1">
    <property type="nucleotide sequence ID" value="NZ_JBHTLH010000029.1"/>
</dbReference>
<feature type="transmembrane region" description="Helical" evidence="3">
    <location>
        <begin position="74"/>
        <end position="92"/>
    </location>
</feature>
<dbReference type="SUPFAM" id="SSF103481">
    <property type="entry name" value="Multidrug resistance efflux transporter EmrE"/>
    <property type="match status" value="2"/>
</dbReference>
<protein>
    <submittedName>
        <fullName evidence="5">DMT family transporter</fullName>
    </submittedName>
</protein>
<comment type="subcellular location">
    <subcellularLocation>
        <location evidence="1">Endomembrane system</location>
        <topology evidence="1">Multi-pass membrane protein</topology>
    </subcellularLocation>
</comment>
<dbReference type="EMBL" id="JBHTLH010000029">
    <property type="protein sequence ID" value="MFD1125447.1"/>
    <property type="molecule type" value="Genomic_DNA"/>
</dbReference>
<feature type="transmembrane region" description="Helical" evidence="3">
    <location>
        <begin position="278"/>
        <end position="296"/>
    </location>
</feature>
<reference evidence="6" key="1">
    <citation type="journal article" date="2019" name="Int. J. Syst. Evol. Microbiol.">
        <title>The Global Catalogue of Microorganisms (GCM) 10K type strain sequencing project: providing services to taxonomists for standard genome sequencing and annotation.</title>
        <authorList>
            <consortium name="The Broad Institute Genomics Platform"/>
            <consortium name="The Broad Institute Genome Sequencing Center for Infectious Disease"/>
            <person name="Wu L."/>
            <person name="Ma J."/>
        </authorList>
    </citation>
    <scope>NUCLEOTIDE SEQUENCE [LARGE SCALE GENOMIC DNA]</scope>
    <source>
        <strain evidence="6">CCUG 71848</strain>
    </source>
</reference>
<feature type="domain" description="EamA" evidence="4">
    <location>
        <begin position="7"/>
        <end position="146"/>
    </location>
</feature>
<sequence length="307" mass="33773">MQRSKATGIILAIAGPLLWGVSGTTAQALFTNGTVSSNWLVAVRMLISGLLLVLFGLFQDHRHNLMVWHHWRDASYLIFFSFIGMAASQYTYFKAIDYGNAATATILQFLSPAIIIVYLAFSTMSWPRRVDLLSLVMALTGTVLLVTHGHLTTLAIPANGFTWGLLTAVSATLYTLLPRPLLEKYGSIPIVGWSMLIGGVAFSCYYRIWAHLPTFQLETYARIGFVVIFGTMFAYLFFLKSLHYITATTASMLGCFEPLSATLLSIIFLGVQFGLPEVVGAILIIGTVFVQSWATMKGTIHTRKGHA</sequence>
<evidence type="ECO:0000313" key="5">
    <source>
        <dbReference type="EMBL" id="MFD1125447.1"/>
    </source>
</evidence>
<name>A0ABW3PPH5_9LACO</name>
<dbReference type="InterPro" id="IPR037185">
    <property type="entry name" value="EmrE-like"/>
</dbReference>
<gene>
    <name evidence="5" type="ORF">ACFQ22_08785</name>
</gene>
<feature type="transmembrane region" description="Helical" evidence="3">
    <location>
        <begin position="132"/>
        <end position="150"/>
    </location>
</feature>
<feature type="transmembrane region" description="Helical" evidence="3">
    <location>
        <begin position="188"/>
        <end position="208"/>
    </location>
</feature>
<comment type="caution">
    <text evidence="5">The sequence shown here is derived from an EMBL/GenBank/DDBJ whole genome shotgun (WGS) entry which is preliminary data.</text>
</comment>
<accession>A0ABW3PPH5</accession>
<feature type="transmembrane region" description="Helical" evidence="3">
    <location>
        <begin position="156"/>
        <end position="176"/>
    </location>
</feature>
<evidence type="ECO:0000313" key="6">
    <source>
        <dbReference type="Proteomes" id="UP001597156"/>
    </source>
</evidence>